<dbReference type="PROSITE" id="PS51257">
    <property type="entry name" value="PROKAR_LIPOPROTEIN"/>
    <property type="match status" value="1"/>
</dbReference>
<dbReference type="AlphaFoldDB" id="A0A4R1F9K3"/>
<evidence type="ECO:0000256" key="2">
    <source>
        <dbReference type="SAM" id="SignalP"/>
    </source>
</evidence>
<evidence type="ECO:0000313" key="4">
    <source>
        <dbReference type="EMBL" id="TCJ88548.1"/>
    </source>
</evidence>
<dbReference type="Pfam" id="PF09619">
    <property type="entry name" value="YscW"/>
    <property type="match status" value="1"/>
</dbReference>
<gene>
    <name evidence="4" type="ORF">EV695_0405</name>
</gene>
<dbReference type="InterPro" id="IPR053147">
    <property type="entry name" value="Hsp_HslJ-like"/>
</dbReference>
<feature type="chain" id="PRO_5020587420" evidence="2">
    <location>
        <begin position="23"/>
        <end position="297"/>
    </location>
</feature>
<dbReference type="InterPro" id="IPR038670">
    <property type="entry name" value="HslJ-like_sf"/>
</dbReference>
<dbReference type="Proteomes" id="UP000294887">
    <property type="component" value="Unassembled WGS sequence"/>
</dbReference>
<protein>
    <submittedName>
        <fullName evidence="4">Heat shock protein HslJ</fullName>
    </submittedName>
</protein>
<reference evidence="4 5" key="1">
    <citation type="submission" date="2019-03" db="EMBL/GenBank/DDBJ databases">
        <title>Genomic Encyclopedia of Type Strains, Phase IV (KMG-IV): sequencing the most valuable type-strain genomes for metagenomic binning, comparative biology and taxonomic classification.</title>
        <authorList>
            <person name="Goeker M."/>
        </authorList>
    </citation>
    <scope>NUCLEOTIDE SEQUENCE [LARGE SCALE GENOMIC DNA]</scope>
    <source>
        <strain evidence="4 5">DSM 24830</strain>
    </source>
</reference>
<evidence type="ECO:0000313" key="5">
    <source>
        <dbReference type="Proteomes" id="UP000294887"/>
    </source>
</evidence>
<comment type="caution">
    <text evidence="4">The sequence shown here is derived from an EMBL/GenBank/DDBJ whole genome shotgun (WGS) entry which is preliminary data.</text>
</comment>
<keyword evidence="4" id="KW-0346">Stress response</keyword>
<dbReference type="PANTHER" id="PTHR35535:SF1">
    <property type="entry name" value="HEAT SHOCK PROTEIN HSLJ"/>
    <property type="match status" value="1"/>
</dbReference>
<organism evidence="4 5">
    <name type="scientific">Cocleimonas flava</name>
    <dbReference type="NCBI Taxonomy" id="634765"/>
    <lineage>
        <taxon>Bacteria</taxon>
        <taxon>Pseudomonadati</taxon>
        <taxon>Pseudomonadota</taxon>
        <taxon>Gammaproteobacteria</taxon>
        <taxon>Thiotrichales</taxon>
        <taxon>Thiotrichaceae</taxon>
        <taxon>Cocleimonas</taxon>
    </lineage>
</organism>
<dbReference type="Gene3D" id="2.40.128.270">
    <property type="match status" value="1"/>
</dbReference>
<evidence type="ECO:0000256" key="1">
    <source>
        <dbReference type="SAM" id="MobiDB-lite"/>
    </source>
</evidence>
<dbReference type="InterPro" id="IPR039366">
    <property type="entry name" value="Pilotin"/>
</dbReference>
<dbReference type="InterPro" id="IPR005184">
    <property type="entry name" value="DUF306_Meta_HslJ"/>
</dbReference>
<dbReference type="PANTHER" id="PTHR35535">
    <property type="entry name" value="HEAT SHOCK PROTEIN HSLJ"/>
    <property type="match status" value="1"/>
</dbReference>
<feature type="domain" description="DUF306" evidence="3">
    <location>
        <begin position="192"/>
        <end position="292"/>
    </location>
</feature>
<feature type="region of interest" description="Disordered" evidence="1">
    <location>
        <begin position="26"/>
        <end position="66"/>
    </location>
</feature>
<accession>A0A4R1F9K3</accession>
<evidence type="ECO:0000259" key="3">
    <source>
        <dbReference type="Pfam" id="PF03724"/>
    </source>
</evidence>
<dbReference type="OrthoDB" id="5348860at2"/>
<dbReference type="Pfam" id="PF03724">
    <property type="entry name" value="META"/>
    <property type="match status" value="1"/>
</dbReference>
<sequence>MNQAKNSLLLSLLFIAALLISACSDNDKKSDESATPKESAMPKEDSTQNESATQKESTPKKESVAKVENATISGSVNYSESATPPAESKLYVRLNNVSLADASSVNMEELVFDLSDLSIPVNYEFSLPKDQLKANEQYAVRAEIRGKDDGLLWTTDTNNPVDAAKTSQTLDEIMMIEVKPVTAGDSILDLISVVWEVNNINGTGVIANSKTNLTFAADGKISGLSGCNNYSGDYKIHNGKLSIGKLAVTKKACQPEVNGQEIQFLNAIASVDDFSFNSEGFLVLKGNNDKTITAQRP</sequence>
<keyword evidence="5" id="KW-1185">Reference proteome</keyword>
<feature type="signal peptide" evidence="2">
    <location>
        <begin position="1"/>
        <end position="22"/>
    </location>
</feature>
<name>A0A4R1F9K3_9GAMM</name>
<dbReference type="EMBL" id="SMFQ01000002">
    <property type="protein sequence ID" value="TCJ88548.1"/>
    <property type="molecule type" value="Genomic_DNA"/>
</dbReference>
<proteinExistence type="predicted"/>
<feature type="compositionally biased region" description="Basic and acidic residues" evidence="1">
    <location>
        <begin position="26"/>
        <end position="46"/>
    </location>
</feature>
<dbReference type="RefSeq" id="WP_131904238.1">
    <property type="nucleotide sequence ID" value="NZ_BAAAFU010000008.1"/>
</dbReference>
<keyword evidence="2" id="KW-0732">Signal</keyword>